<accession>A0A6M0JXP9</accession>
<feature type="binding site" evidence="2">
    <location>
        <position position="161"/>
    </location>
    <ligand>
        <name>Mn(2+)</name>
        <dbReference type="ChEBI" id="CHEBI:29035"/>
        <label>2</label>
    </ligand>
</feature>
<dbReference type="Pfam" id="PF07687">
    <property type="entry name" value="M20_dimer"/>
    <property type="match status" value="1"/>
</dbReference>
<keyword evidence="1 4" id="KW-0378">Hydrolase</keyword>
<dbReference type="RefSeq" id="WP_164451617.1">
    <property type="nucleotide sequence ID" value="NZ_JAAIJQ010000012.1"/>
</dbReference>
<name>A0A6M0JXP9_9GAMM</name>
<evidence type="ECO:0000259" key="3">
    <source>
        <dbReference type="Pfam" id="PF07687"/>
    </source>
</evidence>
<proteinExistence type="predicted"/>
<dbReference type="PIRSF" id="PIRSF005962">
    <property type="entry name" value="Pept_M20D_amidohydro"/>
    <property type="match status" value="1"/>
</dbReference>
<dbReference type="EMBL" id="JAAIJQ010000012">
    <property type="protein sequence ID" value="NEV61413.1"/>
    <property type="molecule type" value="Genomic_DNA"/>
</dbReference>
<dbReference type="InterPro" id="IPR002933">
    <property type="entry name" value="Peptidase_M20"/>
</dbReference>
<dbReference type="NCBIfam" id="TIGR01891">
    <property type="entry name" value="amidohydrolases"/>
    <property type="match status" value="1"/>
</dbReference>
<evidence type="ECO:0000256" key="2">
    <source>
        <dbReference type="PIRSR" id="PIRSR005962-1"/>
    </source>
</evidence>
<feature type="binding site" evidence="2">
    <location>
        <position position="102"/>
    </location>
    <ligand>
        <name>Mn(2+)</name>
        <dbReference type="ChEBI" id="CHEBI:29035"/>
        <label>2</label>
    </ligand>
</feature>
<dbReference type="SUPFAM" id="SSF55031">
    <property type="entry name" value="Bacterial exopeptidase dimerisation domain"/>
    <property type="match status" value="1"/>
</dbReference>
<dbReference type="InterPro" id="IPR017439">
    <property type="entry name" value="Amidohydrolase"/>
</dbReference>
<dbReference type="CDD" id="cd05666">
    <property type="entry name" value="M20_Acy1-like"/>
    <property type="match status" value="1"/>
</dbReference>
<gene>
    <name evidence="4" type="ORF">G3446_05805</name>
</gene>
<dbReference type="Gene3D" id="3.40.630.10">
    <property type="entry name" value="Zn peptidases"/>
    <property type="match status" value="1"/>
</dbReference>
<dbReference type="GO" id="GO:0046872">
    <property type="term" value="F:metal ion binding"/>
    <property type="evidence" value="ECO:0007669"/>
    <property type="project" value="UniProtKB-KW"/>
</dbReference>
<organism evidence="4 5">
    <name type="scientific">Thiorhodococcus minor</name>
    <dbReference type="NCBI Taxonomy" id="57489"/>
    <lineage>
        <taxon>Bacteria</taxon>
        <taxon>Pseudomonadati</taxon>
        <taxon>Pseudomonadota</taxon>
        <taxon>Gammaproteobacteria</taxon>
        <taxon>Chromatiales</taxon>
        <taxon>Chromatiaceae</taxon>
        <taxon>Thiorhodococcus</taxon>
    </lineage>
</organism>
<evidence type="ECO:0000256" key="1">
    <source>
        <dbReference type="ARBA" id="ARBA00022801"/>
    </source>
</evidence>
<feature type="domain" description="Peptidase M20 dimerisation" evidence="3">
    <location>
        <begin position="185"/>
        <end position="276"/>
    </location>
</feature>
<dbReference type="InterPro" id="IPR036264">
    <property type="entry name" value="Bact_exopeptidase_dim_dom"/>
</dbReference>
<keyword evidence="2" id="KW-0479">Metal-binding</keyword>
<dbReference type="SUPFAM" id="SSF53187">
    <property type="entry name" value="Zn-dependent exopeptidases"/>
    <property type="match status" value="1"/>
</dbReference>
<evidence type="ECO:0000313" key="5">
    <source>
        <dbReference type="Proteomes" id="UP000483379"/>
    </source>
</evidence>
<comment type="caution">
    <text evidence="4">The sequence shown here is derived from an EMBL/GenBank/DDBJ whole genome shotgun (WGS) entry which is preliminary data.</text>
</comment>
<keyword evidence="2" id="KW-0464">Manganese</keyword>
<dbReference type="Gene3D" id="3.30.70.360">
    <property type="match status" value="1"/>
</dbReference>
<dbReference type="AlphaFoldDB" id="A0A6M0JXP9"/>
<dbReference type="Proteomes" id="UP000483379">
    <property type="component" value="Unassembled WGS sequence"/>
</dbReference>
<sequence>MNDRLAFEALCAELAALRQDLHAHPEIAFREERTSALVAERLAALGLEVDRGLAGTGVVGTLRRGEGGTIGLRADMDALPLDEQTGLGYASRHEGLMHACGHDGHAAMLLGAATWLARHGGFRGTCHFVFQPAEENLAGGKRMVEEGLFERFPMDAIFGLHNWPGIEAGFMGVRSGPVMASADFFELRICGTGGHAAYPHRARDPIVAAAQIVNAWQTLVSRSCDPLAAAVISVTRIRGGTTDNVIPDRVTLGGTVRSFDEAVRQGIEQGMRRMADGIAAAHEVVVTLDYERRYRSTVNDQAAAAVALSAMERVVGSERIVRDLPPTMGAEDFGWMLAACPGAYVMLGNGTQGAHGRALHNPGYDFNDAVIGVGVRYWVELVRKALPED</sequence>
<comment type="cofactor">
    <cofactor evidence="2">
        <name>Mn(2+)</name>
        <dbReference type="ChEBI" id="CHEBI:29035"/>
    </cofactor>
    <text evidence="2">The Mn(2+) ion enhances activity.</text>
</comment>
<feature type="binding site" evidence="2">
    <location>
        <position position="360"/>
    </location>
    <ligand>
        <name>Mn(2+)</name>
        <dbReference type="ChEBI" id="CHEBI:29035"/>
        <label>2</label>
    </ligand>
</feature>
<keyword evidence="5" id="KW-1185">Reference proteome</keyword>
<dbReference type="FunFam" id="3.30.70.360:FF:000001">
    <property type="entry name" value="N-acetyldiaminopimelate deacetylase"/>
    <property type="match status" value="1"/>
</dbReference>
<feature type="binding site" evidence="2">
    <location>
        <position position="135"/>
    </location>
    <ligand>
        <name>Mn(2+)</name>
        <dbReference type="ChEBI" id="CHEBI:29035"/>
        <label>2</label>
    </ligand>
</feature>
<dbReference type="PANTHER" id="PTHR11014:SF63">
    <property type="entry name" value="METALLOPEPTIDASE, PUTATIVE (AFU_ORTHOLOGUE AFUA_6G09600)-RELATED"/>
    <property type="match status" value="1"/>
</dbReference>
<dbReference type="InterPro" id="IPR011650">
    <property type="entry name" value="Peptidase_M20_dimer"/>
</dbReference>
<dbReference type="GO" id="GO:0050118">
    <property type="term" value="F:N-acetyldiaminopimelate deacetylase activity"/>
    <property type="evidence" value="ECO:0007669"/>
    <property type="project" value="UniProtKB-ARBA"/>
</dbReference>
<dbReference type="GO" id="GO:0019877">
    <property type="term" value="P:diaminopimelate biosynthetic process"/>
    <property type="evidence" value="ECO:0007669"/>
    <property type="project" value="UniProtKB-ARBA"/>
</dbReference>
<protein>
    <submittedName>
        <fullName evidence="4">Amidohydrolase</fullName>
    </submittedName>
</protein>
<feature type="binding site" evidence="2">
    <location>
        <position position="100"/>
    </location>
    <ligand>
        <name>Mn(2+)</name>
        <dbReference type="ChEBI" id="CHEBI:29035"/>
        <label>2</label>
    </ligand>
</feature>
<dbReference type="PANTHER" id="PTHR11014">
    <property type="entry name" value="PEPTIDASE M20 FAMILY MEMBER"/>
    <property type="match status" value="1"/>
</dbReference>
<evidence type="ECO:0000313" key="4">
    <source>
        <dbReference type="EMBL" id="NEV61413.1"/>
    </source>
</evidence>
<reference evidence="4 5" key="1">
    <citation type="submission" date="2020-02" db="EMBL/GenBank/DDBJ databases">
        <title>Genome sequences of Thiorhodococcus mannitoliphagus and Thiorhodococcus minor, purple sulfur photosynthetic bacteria in the gammaproteobacterial family, Chromatiaceae.</title>
        <authorList>
            <person name="Aviles F.A."/>
            <person name="Meyer T.E."/>
            <person name="Kyndt J.A."/>
        </authorList>
    </citation>
    <scope>NUCLEOTIDE SEQUENCE [LARGE SCALE GENOMIC DNA]</scope>
    <source>
        <strain evidence="4 5">DSM 11518</strain>
    </source>
</reference>
<dbReference type="Pfam" id="PF01546">
    <property type="entry name" value="Peptidase_M20"/>
    <property type="match status" value="1"/>
</dbReference>